<organism evidence="1 2">
    <name type="scientific">Euplotes crassus</name>
    <dbReference type="NCBI Taxonomy" id="5936"/>
    <lineage>
        <taxon>Eukaryota</taxon>
        <taxon>Sar</taxon>
        <taxon>Alveolata</taxon>
        <taxon>Ciliophora</taxon>
        <taxon>Intramacronucleata</taxon>
        <taxon>Spirotrichea</taxon>
        <taxon>Hypotrichia</taxon>
        <taxon>Euplotida</taxon>
        <taxon>Euplotidae</taxon>
        <taxon>Moneuplotes</taxon>
    </lineage>
</organism>
<proteinExistence type="predicted"/>
<evidence type="ECO:0000313" key="2">
    <source>
        <dbReference type="Proteomes" id="UP001295684"/>
    </source>
</evidence>
<dbReference type="AlphaFoldDB" id="A0AAD1Y3R2"/>
<name>A0AAD1Y3R2_EUPCR</name>
<reference evidence="1" key="1">
    <citation type="submission" date="2023-07" db="EMBL/GenBank/DDBJ databases">
        <authorList>
            <consortium name="AG Swart"/>
            <person name="Singh M."/>
            <person name="Singh A."/>
            <person name="Seah K."/>
            <person name="Emmerich C."/>
        </authorList>
    </citation>
    <scope>NUCLEOTIDE SEQUENCE</scope>
    <source>
        <strain evidence="1">DP1</strain>
    </source>
</reference>
<comment type="caution">
    <text evidence="1">The sequence shown here is derived from an EMBL/GenBank/DDBJ whole genome shotgun (WGS) entry which is preliminary data.</text>
</comment>
<dbReference type="EMBL" id="CAMPGE010025757">
    <property type="protein sequence ID" value="CAI2383485.1"/>
    <property type="molecule type" value="Genomic_DNA"/>
</dbReference>
<accession>A0AAD1Y3R2</accession>
<gene>
    <name evidence="1" type="ORF">ECRASSUSDP1_LOCUS24987</name>
</gene>
<keyword evidence="2" id="KW-1185">Reference proteome</keyword>
<protein>
    <submittedName>
        <fullName evidence="1">Uncharacterized protein</fullName>
    </submittedName>
</protein>
<sequence>MNQKVQKDIVNRMIAKHGKKVTKPEEDFPIGFESHIEMPTRSLDKYLQVEHPEDLAEEIAKSVESIYDTIATNTERVRDLASKTRVIGWKKNMKDSEAEVSKILEKTNATLREIR</sequence>
<dbReference type="Proteomes" id="UP001295684">
    <property type="component" value="Unassembled WGS sequence"/>
</dbReference>
<evidence type="ECO:0000313" key="1">
    <source>
        <dbReference type="EMBL" id="CAI2383485.1"/>
    </source>
</evidence>